<organism evidence="2 3">
    <name type="scientific">Phaeosphaeria nodorum (strain SN15 / ATCC MYA-4574 / FGSC 10173)</name>
    <name type="common">Glume blotch fungus</name>
    <name type="synonym">Parastagonospora nodorum</name>
    <dbReference type="NCBI Taxonomy" id="321614"/>
    <lineage>
        <taxon>Eukaryota</taxon>
        <taxon>Fungi</taxon>
        <taxon>Dikarya</taxon>
        <taxon>Ascomycota</taxon>
        <taxon>Pezizomycotina</taxon>
        <taxon>Dothideomycetes</taxon>
        <taxon>Pleosporomycetidae</taxon>
        <taxon>Pleosporales</taxon>
        <taxon>Pleosporineae</taxon>
        <taxon>Phaeosphaeriaceae</taxon>
        <taxon>Parastagonospora</taxon>
    </lineage>
</organism>
<dbReference type="InParanoid" id="Q0U2M7"/>
<dbReference type="EMBL" id="CH445353">
    <property type="protein sequence ID" value="EAT78532.2"/>
    <property type="molecule type" value="Genomic_DNA"/>
</dbReference>
<dbReference type="AlphaFoldDB" id="Q0U2M7"/>
<evidence type="ECO:0000313" key="2">
    <source>
        <dbReference type="EMBL" id="EAT78532.2"/>
    </source>
</evidence>
<dbReference type="VEuPathDB" id="FungiDB:JI435_139070"/>
<proteinExistence type="predicted"/>
<evidence type="ECO:0000256" key="1">
    <source>
        <dbReference type="SAM" id="MobiDB-lite"/>
    </source>
</evidence>
<dbReference type="RefSeq" id="XP_001804108.1">
    <property type="nucleotide sequence ID" value="XM_001804056.1"/>
</dbReference>
<feature type="compositionally biased region" description="Basic and acidic residues" evidence="1">
    <location>
        <begin position="389"/>
        <end position="399"/>
    </location>
</feature>
<name>Q0U2M7_PHANO</name>
<accession>Q0U2M7</accession>
<sequence>MVKAQTRVELQRENDVTFQQRGQNVSYRYQFDTNGRPTILKYQSDLQGAIAHLYCVRAVPGLVPATDPTINHIQSQEETCVADLMQAFFDVSSVNDNPGSKVISHCTLSESCVFSVEYVEATCRLVHSRLILRCRDGFRGHESRDWLGTLQSGAQRSSIEEDDISGDCQTRFTNVVTLLRKWKSVCNSIIGSASEIEGLVNAPATMLGAKLRSKQGNLTKKAKKERTENALKVAEDKVAQYTAETTSAPKSTQPTGALRGPGSAIAPNGAAQMNPSQAGGRPSPLSNQATLSDMGTDVGLMYAMDRVKQGSIKFNRNNFAGYQDDFSGFGIASTYHPGRSSGPSSQLDRSVGPVAHPLSGPPVLLNGSKRSRQQSTEPDEQPPARRQKHDGNGADSHDFVDEDNHDAEDGDVGDDAYAEHESVTTDEWDSYDEALTGFNSEEGEDQ</sequence>
<feature type="compositionally biased region" description="Polar residues" evidence="1">
    <location>
        <begin position="242"/>
        <end position="255"/>
    </location>
</feature>
<evidence type="ECO:0000313" key="3">
    <source>
        <dbReference type="Proteomes" id="UP000001055"/>
    </source>
</evidence>
<dbReference type="eggNOG" id="ENOG502SYDX">
    <property type="taxonomic scope" value="Eukaryota"/>
</dbReference>
<protein>
    <submittedName>
        <fullName evidence="2">Uncharacterized protein</fullName>
    </submittedName>
</protein>
<dbReference type="GeneID" id="5981031"/>
<gene>
    <name evidence="2" type="ORF">SNOG_13907</name>
</gene>
<feature type="region of interest" description="Disordered" evidence="1">
    <location>
        <begin position="337"/>
        <end position="446"/>
    </location>
</feature>
<dbReference type="HOGENOM" id="CLU_614089_0_0_1"/>
<feature type="compositionally biased region" description="Acidic residues" evidence="1">
    <location>
        <begin position="400"/>
        <end position="416"/>
    </location>
</feature>
<dbReference type="KEGG" id="pno:SNOG_13907"/>
<feature type="region of interest" description="Disordered" evidence="1">
    <location>
        <begin position="242"/>
        <end position="292"/>
    </location>
</feature>
<reference evidence="3" key="1">
    <citation type="journal article" date="2007" name="Plant Cell">
        <title>Dothideomycete-plant interactions illuminated by genome sequencing and EST analysis of the wheat pathogen Stagonospora nodorum.</title>
        <authorList>
            <person name="Hane J.K."/>
            <person name="Lowe R.G."/>
            <person name="Solomon P.S."/>
            <person name="Tan K.C."/>
            <person name="Schoch C.L."/>
            <person name="Spatafora J.W."/>
            <person name="Crous P.W."/>
            <person name="Kodira C."/>
            <person name="Birren B.W."/>
            <person name="Galagan J.E."/>
            <person name="Torriani S.F."/>
            <person name="McDonald B.A."/>
            <person name="Oliver R.P."/>
        </authorList>
    </citation>
    <scope>NUCLEOTIDE SEQUENCE [LARGE SCALE GENOMIC DNA]</scope>
    <source>
        <strain evidence="3">SN15 / ATCC MYA-4574 / FGSC 10173</strain>
    </source>
</reference>
<dbReference type="Proteomes" id="UP000001055">
    <property type="component" value="Unassembled WGS sequence"/>
</dbReference>